<reference evidence="2 3" key="1">
    <citation type="submission" date="2020-10" db="EMBL/GenBank/DDBJ databases">
        <title>Identification of Nocardia species via Next-generation sequencing and recognition of intraspecies genetic diversity.</title>
        <authorList>
            <person name="Li P."/>
            <person name="Li P."/>
            <person name="Lu B."/>
        </authorList>
    </citation>
    <scope>NUCLEOTIDE SEQUENCE [LARGE SCALE GENOMIC DNA]</scope>
    <source>
        <strain evidence="2 3">BJ06-0157</strain>
    </source>
</reference>
<evidence type="ECO:0000256" key="1">
    <source>
        <dbReference type="SAM" id="MobiDB-lite"/>
    </source>
</evidence>
<evidence type="ECO:0000313" key="3">
    <source>
        <dbReference type="Proteomes" id="UP000702209"/>
    </source>
</evidence>
<feature type="compositionally biased region" description="Basic and acidic residues" evidence="1">
    <location>
        <begin position="15"/>
        <end position="24"/>
    </location>
</feature>
<feature type="region of interest" description="Disordered" evidence="1">
    <location>
        <begin position="1"/>
        <end position="46"/>
    </location>
</feature>
<feature type="region of interest" description="Disordered" evidence="1">
    <location>
        <begin position="610"/>
        <end position="655"/>
    </location>
</feature>
<name>A0ABS0CI64_9NOCA</name>
<proteinExistence type="predicted"/>
<gene>
    <name evidence="2" type="ORF">IU459_01875</name>
</gene>
<evidence type="ECO:0000313" key="2">
    <source>
        <dbReference type="EMBL" id="MBF6296289.1"/>
    </source>
</evidence>
<protein>
    <submittedName>
        <fullName evidence="2">Uncharacterized protein</fullName>
    </submittedName>
</protein>
<dbReference type="EMBL" id="JADLQX010000001">
    <property type="protein sequence ID" value="MBF6296289.1"/>
    <property type="molecule type" value="Genomic_DNA"/>
</dbReference>
<keyword evidence="3" id="KW-1185">Reference proteome</keyword>
<feature type="compositionally biased region" description="Polar residues" evidence="1">
    <location>
        <begin position="25"/>
        <end position="46"/>
    </location>
</feature>
<dbReference type="Proteomes" id="UP000702209">
    <property type="component" value="Unassembled WGS sequence"/>
</dbReference>
<sequence>MSDDEFSGSLLDVLKTVKEGKNRSENPSSQTGGPSANAAPTTTGSSSEVMNILVPQARPPAAPAPAQNLPYPVGGGPKLDPGQSVTPPGGTTIHNGGVGDIGASPAAPSVLGLIDVLAIVKNDDIAAHTGAKIDLSDANRTNPRPVTVTLPSGGKFSIRTSMGDDFYTRSVVMTGPDGQPYVDFDSTTRRFNEPILGFGTHFDMEEDADGNPKRAIIYGSSSAKEILFGPEGLTIVPLDPKQREFKLLPAPLDTGIIAVNGTQVGSLEGVRVVSNTTASEMQTGANWLDRYAYRLFPGAIDNVELATRDLTVTAPGGKSVPLGVGRLSGAIGATTLPLAIWGDMQGGDSFQRASVREGTGLLTGLALSAATGAGLGFFAGGVGAVPGFFAGLIAGMAGSYAGSKAMDYVLPPDFGGPDGRVENPPPTWLLPDDPASLREYIGALEQSEPEKPTNHGYVGRGPANYDSYNTKKYLHDEWQTQIDAAREKLGQVENPKAEHRAAGGYISGPGGSTDDLIPAWLSNGEYVVNASATADNLPILQAINSGWVPSADLLHGLVPGFSPVGWTGVYTTPKRTLDPAEWSSIMPPQPESGGSGIDLEALIESSRIQPIKTLESPGPSPWKLKTLELPGPSLSVPDDSRQRPATSDENAGPFGLDQNVLARGFLEGAIAGAKGGPFGMLGGGVSGLAVTAGGAIGTAIGTALMPALGPAAPLGPVIGEALGSTIGQMGAEALLEPVEQVVGYAADTAKEVIGNGFGLVDLAEGPGGYTPRQDIYNFNGMDPKSAAIAVERVRRRRSLAQQRGGGLGR</sequence>
<organism evidence="2 3">
    <name type="scientific">Nocardia amamiensis</name>
    <dbReference type="NCBI Taxonomy" id="404578"/>
    <lineage>
        <taxon>Bacteria</taxon>
        <taxon>Bacillati</taxon>
        <taxon>Actinomycetota</taxon>
        <taxon>Actinomycetes</taxon>
        <taxon>Mycobacteriales</taxon>
        <taxon>Nocardiaceae</taxon>
        <taxon>Nocardia</taxon>
    </lineage>
</organism>
<dbReference type="RefSeq" id="WP_195127650.1">
    <property type="nucleotide sequence ID" value="NZ_JADLQX010000001.1"/>
</dbReference>
<accession>A0ABS0CI64</accession>
<comment type="caution">
    <text evidence="2">The sequence shown here is derived from an EMBL/GenBank/DDBJ whole genome shotgun (WGS) entry which is preliminary data.</text>
</comment>